<feature type="signal peptide" evidence="1">
    <location>
        <begin position="1"/>
        <end position="24"/>
    </location>
</feature>
<dbReference type="Pfam" id="PF16433">
    <property type="entry name" value="DUF5030"/>
    <property type="match status" value="1"/>
</dbReference>
<dbReference type="RefSeq" id="WP_215759309.1">
    <property type="nucleotide sequence ID" value="NZ_JAHKBE010000009.1"/>
</dbReference>
<organism evidence="2 3">
    <name type="scientific">Hallella faecis</name>
    <dbReference type="NCBI Taxonomy" id="2841596"/>
    <lineage>
        <taxon>Bacteria</taxon>
        <taxon>Pseudomonadati</taxon>
        <taxon>Bacteroidota</taxon>
        <taxon>Bacteroidia</taxon>
        <taxon>Bacteroidales</taxon>
        <taxon>Prevotellaceae</taxon>
        <taxon>Hallella</taxon>
    </lineage>
</organism>
<gene>
    <name evidence="2" type="ORF">AAAT34_04090</name>
</gene>
<keyword evidence="1" id="KW-0732">Signal</keyword>
<accession>A0ABV1FPD9</accession>
<reference evidence="2 3" key="1">
    <citation type="submission" date="2024-04" db="EMBL/GenBank/DDBJ databases">
        <title>Human intestinal bacterial collection.</title>
        <authorList>
            <person name="Pauvert C."/>
            <person name="Hitch T.C.A."/>
            <person name="Clavel T."/>
        </authorList>
    </citation>
    <scope>NUCLEOTIDE SEQUENCE [LARGE SCALE GENOMIC DNA]</scope>
    <source>
        <strain evidence="2 3">CLA-AA-H145</strain>
    </source>
</reference>
<proteinExistence type="predicted"/>
<feature type="chain" id="PRO_5047300692" evidence="1">
    <location>
        <begin position="25"/>
        <end position="325"/>
    </location>
</feature>
<name>A0ABV1FPD9_9BACT</name>
<sequence>MLNRFLLKAIWVANVCLMPIIAIAQSDYVFPDLGMENQVRIYNRTCHLQIHKWLKQNHFKDSVTVKEMKEAFYQNYKYATSNNPYAGFDSLTAPFIGGNNYPAVIITEVMKSCPEKRLRPFRGIWRNTNLLLQSLTDTKGQECPKHIAQIAKRWQHLSDWYHGDVVWLFSPKNYMGFIVSGHPAVSSFYDGTQVAYNYYSGPTNFFQCFNQRVLDGDWHATSDISTFALSNFLNLAVDIRNIECQFSVLLHEKARGEYTLELLLPQEPDQNVRIAFSEMRFEIEHLPTDFFLPYYTADFRTMMGRYYLVTVNNNGWIIKDYMDIP</sequence>
<evidence type="ECO:0000313" key="2">
    <source>
        <dbReference type="EMBL" id="MEQ2486235.1"/>
    </source>
</evidence>
<evidence type="ECO:0000256" key="1">
    <source>
        <dbReference type="SAM" id="SignalP"/>
    </source>
</evidence>
<dbReference type="EMBL" id="JBBNFP010000009">
    <property type="protein sequence ID" value="MEQ2486235.1"/>
    <property type="molecule type" value="Genomic_DNA"/>
</dbReference>
<comment type="caution">
    <text evidence="2">The sequence shown here is derived from an EMBL/GenBank/DDBJ whole genome shotgun (WGS) entry which is preliminary data.</text>
</comment>
<keyword evidence="3" id="KW-1185">Reference proteome</keyword>
<dbReference type="Proteomes" id="UP001487296">
    <property type="component" value="Unassembled WGS sequence"/>
</dbReference>
<protein>
    <submittedName>
        <fullName evidence="2">DUF5030 domain-containing protein</fullName>
    </submittedName>
</protein>
<evidence type="ECO:0000313" key="3">
    <source>
        <dbReference type="Proteomes" id="UP001487296"/>
    </source>
</evidence>
<dbReference type="InterPro" id="IPR032211">
    <property type="entry name" value="DUF5030"/>
</dbReference>